<evidence type="ECO:0000256" key="1">
    <source>
        <dbReference type="SAM" id="MobiDB-lite"/>
    </source>
</evidence>
<gene>
    <name evidence="2" type="ORF">RHGRI_036975</name>
</gene>
<evidence type="ECO:0000313" key="3">
    <source>
        <dbReference type="Proteomes" id="UP000823749"/>
    </source>
</evidence>
<sequence>MPFKKMMKIASGDALRKDNDKLPEEDALQKDNKNRLRGMPFRKMIKIALGVRSSRQTRHFANGGSLRHASSNG</sequence>
<accession>A0AAV6HQI7</accession>
<evidence type="ECO:0000313" key="2">
    <source>
        <dbReference type="EMBL" id="KAG5516108.1"/>
    </source>
</evidence>
<feature type="compositionally biased region" description="Basic and acidic residues" evidence="1">
    <location>
        <begin position="14"/>
        <end position="26"/>
    </location>
</feature>
<dbReference type="AlphaFoldDB" id="A0AAV6HQI7"/>
<comment type="caution">
    <text evidence="2">The sequence shown here is derived from an EMBL/GenBank/DDBJ whole genome shotgun (WGS) entry which is preliminary data.</text>
</comment>
<feature type="region of interest" description="Disordered" evidence="1">
    <location>
        <begin position="1"/>
        <end position="26"/>
    </location>
</feature>
<name>A0AAV6HQI7_9ERIC</name>
<protein>
    <submittedName>
        <fullName evidence="2">Uncharacterized protein</fullName>
    </submittedName>
</protein>
<feature type="region of interest" description="Disordered" evidence="1">
    <location>
        <begin position="54"/>
        <end position="73"/>
    </location>
</feature>
<dbReference type="Proteomes" id="UP000823749">
    <property type="component" value="Chromosome 13"/>
</dbReference>
<dbReference type="EMBL" id="JACTNZ010000013">
    <property type="protein sequence ID" value="KAG5516108.1"/>
    <property type="molecule type" value="Genomic_DNA"/>
</dbReference>
<reference evidence="2 3" key="1">
    <citation type="submission" date="2020-08" db="EMBL/GenBank/DDBJ databases">
        <title>Plant Genome Project.</title>
        <authorList>
            <person name="Zhang R.-G."/>
        </authorList>
    </citation>
    <scope>NUCLEOTIDE SEQUENCE [LARGE SCALE GENOMIC DNA]</scope>
    <source>
        <strain evidence="2">WSP0</strain>
        <tissue evidence="2">Leaf</tissue>
    </source>
</reference>
<proteinExistence type="predicted"/>
<organism evidence="2 3">
    <name type="scientific">Rhododendron griersonianum</name>
    <dbReference type="NCBI Taxonomy" id="479676"/>
    <lineage>
        <taxon>Eukaryota</taxon>
        <taxon>Viridiplantae</taxon>
        <taxon>Streptophyta</taxon>
        <taxon>Embryophyta</taxon>
        <taxon>Tracheophyta</taxon>
        <taxon>Spermatophyta</taxon>
        <taxon>Magnoliopsida</taxon>
        <taxon>eudicotyledons</taxon>
        <taxon>Gunneridae</taxon>
        <taxon>Pentapetalae</taxon>
        <taxon>asterids</taxon>
        <taxon>Ericales</taxon>
        <taxon>Ericaceae</taxon>
        <taxon>Ericoideae</taxon>
        <taxon>Rhodoreae</taxon>
        <taxon>Rhododendron</taxon>
    </lineage>
</organism>
<keyword evidence="3" id="KW-1185">Reference proteome</keyword>